<comment type="caution">
    <text evidence="4">The sequence shown here is derived from an EMBL/GenBank/DDBJ whole genome shotgun (WGS) entry which is preliminary data.</text>
</comment>
<evidence type="ECO:0000313" key="5">
    <source>
        <dbReference type="Proteomes" id="UP000323505"/>
    </source>
</evidence>
<dbReference type="Gene3D" id="1.10.4190.10">
    <property type="entry name" value="Urease accessory protein UreF"/>
    <property type="match status" value="1"/>
</dbReference>
<comment type="similarity">
    <text evidence="3">Belongs to the UreF family.</text>
</comment>
<accession>A0A5D3FCQ7</accession>
<dbReference type="PANTHER" id="PTHR33620:SF1">
    <property type="entry name" value="UREASE ACCESSORY PROTEIN F"/>
    <property type="match status" value="1"/>
</dbReference>
<evidence type="ECO:0000256" key="1">
    <source>
        <dbReference type="ARBA" id="ARBA00022988"/>
    </source>
</evidence>
<comment type="subunit">
    <text evidence="3">UreD, UreF and UreG form a complex that acts as a GTP-hydrolysis-dependent molecular chaperone, activating the urease apoprotein by helping to assemble the nickel containing metallocenter of UreC. The UreE protein probably delivers the nickel.</text>
</comment>
<keyword evidence="3" id="KW-0963">Cytoplasm</keyword>
<dbReference type="GO" id="GO:0005737">
    <property type="term" value="C:cytoplasm"/>
    <property type="evidence" value="ECO:0007669"/>
    <property type="project" value="UniProtKB-SubCell"/>
</dbReference>
<dbReference type="InterPro" id="IPR002639">
    <property type="entry name" value="UreF"/>
</dbReference>
<dbReference type="HAMAP" id="MF_01385">
    <property type="entry name" value="UreF"/>
    <property type="match status" value="1"/>
</dbReference>
<dbReference type="GO" id="GO:0016151">
    <property type="term" value="F:nickel cation binding"/>
    <property type="evidence" value="ECO:0007669"/>
    <property type="project" value="UniProtKB-UniRule"/>
</dbReference>
<dbReference type="AlphaFoldDB" id="A0A5D3FCQ7"/>
<comment type="function">
    <text evidence="3">Required for maturation of urease via the functional incorporation of the urease nickel metallocenter.</text>
</comment>
<dbReference type="PANTHER" id="PTHR33620">
    <property type="entry name" value="UREASE ACCESSORY PROTEIN F"/>
    <property type="match status" value="1"/>
</dbReference>
<name>A0A5D3FCQ7_9ACTN</name>
<dbReference type="PIRSF" id="PIRSF009467">
    <property type="entry name" value="Ureas_acces_UreF"/>
    <property type="match status" value="1"/>
</dbReference>
<protein>
    <recommendedName>
        <fullName evidence="3">Urease accessory protein UreF</fullName>
    </recommendedName>
</protein>
<dbReference type="Pfam" id="PF01730">
    <property type="entry name" value="UreF"/>
    <property type="match status" value="1"/>
</dbReference>
<keyword evidence="1 3" id="KW-0996">Nickel insertion</keyword>
<evidence type="ECO:0000256" key="2">
    <source>
        <dbReference type="ARBA" id="ARBA00023186"/>
    </source>
</evidence>
<gene>
    <name evidence="3" type="primary">ureF</name>
    <name evidence="4" type="ORF">FXF68_28245</name>
</gene>
<evidence type="ECO:0000313" key="4">
    <source>
        <dbReference type="EMBL" id="TYK46091.1"/>
    </source>
</evidence>
<reference evidence="4 5" key="1">
    <citation type="submission" date="2019-08" db="EMBL/GenBank/DDBJ databases">
        <title>Actinomadura sp. nov. CYP1-5 isolated from mountain soil.</title>
        <authorList>
            <person name="Songsumanus A."/>
            <person name="Kuncharoen N."/>
            <person name="Kudo T."/>
            <person name="Yuki M."/>
            <person name="Igarashi Y."/>
            <person name="Tanasupawat S."/>
        </authorList>
    </citation>
    <scope>NUCLEOTIDE SEQUENCE [LARGE SCALE GENOMIC DNA]</scope>
    <source>
        <strain evidence="4 5">CYP1-5</strain>
    </source>
</reference>
<evidence type="ECO:0000256" key="3">
    <source>
        <dbReference type="HAMAP-Rule" id="MF_01385"/>
    </source>
</evidence>
<keyword evidence="2 3" id="KW-0143">Chaperone</keyword>
<dbReference type="Proteomes" id="UP000323505">
    <property type="component" value="Unassembled WGS sequence"/>
</dbReference>
<dbReference type="EMBL" id="VSRQ01000006">
    <property type="protein sequence ID" value="TYK46091.1"/>
    <property type="molecule type" value="Genomic_DNA"/>
</dbReference>
<keyword evidence="5" id="KW-1185">Reference proteome</keyword>
<sequence>MGTDRPVGTDPPAGAAGLGALLAQLQLTDSAFPSGLYTLSHGLEGHFQLRAVDADDLADLVRDLVRAAGTADAAALALAHRAVTGDDWDALVETDRRLHAIKLNREQRTASVRTGRQVLDTAAPAFDSAPAARLSRLVATGATPGNHAVVVGAVHAGLGVPVRDAVAGDLYAFAASCATAAVRLGRIDFRRAQALLREVRPELVAAADTALAVRDPRDLHASAPAADAVAALHERAEARLFVT</sequence>
<proteinExistence type="inferred from homology"/>
<dbReference type="InterPro" id="IPR038277">
    <property type="entry name" value="UreF_sf"/>
</dbReference>
<organism evidence="4 5">
    <name type="scientific">Actinomadura decatromicini</name>
    <dbReference type="NCBI Taxonomy" id="2604572"/>
    <lineage>
        <taxon>Bacteria</taxon>
        <taxon>Bacillati</taxon>
        <taxon>Actinomycetota</taxon>
        <taxon>Actinomycetes</taxon>
        <taxon>Streptosporangiales</taxon>
        <taxon>Thermomonosporaceae</taxon>
        <taxon>Actinomadura</taxon>
    </lineage>
</organism>
<comment type="subcellular location">
    <subcellularLocation>
        <location evidence="3">Cytoplasm</location>
    </subcellularLocation>
</comment>